<keyword evidence="4 11" id="KW-0378">Hydrolase</keyword>
<comment type="similarity">
    <text evidence="11">Belongs to the DEAD box helicase family.</text>
</comment>
<evidence type="ECO:0000256" key="8">
    <source>
        <dbReference type="ARBA" id="ARBA00023242"/>
    </source>
</evidence>
<dbReference type="Proteomes" id="UP000243579">
    <property type="component" value="Unassembled WGS sequence"/>
</dbReference>
<keyword evidence="8" id="KW-0539">Nucleus</keyword>
<comment type="caution">
    <text evidence="15">The sequence shown here is derived from an EMBL/GenBank/DDBJ whole genome shotgun (WGS) entry which is preliminary data.</text>
</comment>
<evidence type="ECO:0000256" key="4">
    <source>
        <dbReference type="ARBA" id="ARBA00022801"/>
    </source>
</evidence>
<dbReference type="GO" id="GO:0005524">
    <property type="term" value="F:ATP binding"/>
    <property type="evidence" value="ECO:0007669"/>
    <property type="project" value="UniProtKB-KW"/>
</dbReference>
<dbReference type="OrthoDB" id="10265785at2759"/>
<dbReference type="InterPro" id="IPR011545">
    <property type="entry name" value="DEAD/DEAH_box_helicase_dom"/>
</dbReference>
<gene>
    <name evidence="15" type="ORF">ACHHYP_01411</name>
</gene>
<dbReference type="InterPro" id="IPR001650">
    <property type="entry name" value="Helicase_C-like"/>
</dbReference>
<protein>
    <recommendedName>
        <fullName evidence="2">RNA helicase</fullName>
        <ecNumber evidence="2">3.6.4.13</ecNumber>
    </recommendedName>
</protein>
<dbReference type="PROSITE" id="PS51195">
    <property type="entry name" value="Q_MOTIF"/>
    <property type="match status" value="1"/>
</dbReference>
<feature type="domain" description="DEAD-box RNA helicase Q" evidence="14">
    <location>
        <begin position="284"/>
        <end position="312"/>
    </location>
</feature>
<organism evidence="15 16">
    <name type="scientific">Achlya hypogyna</name>
    <name type="common">Oomycete</name>
    <name type="synonym">Protoachlya hypogyna</name>
    <dbReference type="NCBI Taxonomy" id="1202772"/>
    <lineage>
        <taxon>Eukaryota</taxon>
        <taxon>Sar</taxon>
        <taxon>Stramenopiles</taxon>
        <taxon>Oomycota</taxon>
        <taxon>Saprolegniomycetes</taxon>
        <taxon>Saprolegniales</taxon>
        <taxon>Achlyaceae</taxon>
        <taxon>Achlya</taxon>
    </lineage>
</organism>
<dbReference type="CDD" id="cd18787">
    <property type="entry name" value="SF2_C_DEAD"/>
    <property type="match status" value="1"/>
</dbReference>
<dbReference type="AlphaFoldDB" id="A0A1V9Z8I7"/>
<evidence type="ECO:0000259" key="12">
    <source>
        <dbReference type="PROSITE" id="PS51192"/>
    </source>
</evidence>
<dbReference type="InterPro" id="IPR000629">
    <property type="entry name" value="RNA-helicase_DEAD-box_CS"/>
</dbReference>
<evidence type="ECO:0000256" key="1">
    <source>
        <dbReference type="ARBA" id="ARBA00004123"/>
    </source>
</evidence>
<proteinExistence type="inferred from homology"/>
<dbReference type="InterPro" id="IPR014014">
    <property type="entry name" value="RNA_helicase_DEAD_Q_motif"/>
</dbReference>
<keyword evidence="15" id="KW-0396">Initiation factor</keyword>
<dbReference type="STRING" id="1202772.A0A1V9Z8I7"/>
<evidence type="ECO:0000256" key="9">
    <source>
        <dbReference type="ARBA" id="ARBA00047984"/>
    </source>
</evidence>
<evidence type="ECO:0000259" key="14">
    <source>
        <dbReference type="PROSITE" id="PS51195"/>
    </source>
</evidence>
<dbReference type="InterPro" id="IPR019410">
    <property type="entry name" value="Methyltransf_16"/>
</dbReference>
<dbReference type="Pfam" id="PF00270">
    <property type="entry name" value="DEAD"/>
    <property type="match status" value="1"/>
</dbReference>
<dbReference type="FunFam" id="3.40.50.300:FF:000031">
    <property type="entry name" value="Eukaryotic initiation factor 4A-III"/>
    <property type="match status" value="1"/>
</dbReference>
<sequence>MLRRRLSSFALRPDHASWIRKTTERTGIDCQTLAHVQLQLITPKCELWTASSEEAATYPFPDPFWAFCWPGSYGICRYLLEQRAFLASKTVLDFGAGCGIGSIVALQMGAAQAIVNDIDVWSCAAAMVNLETNAAPLERARFEPANLVGASMNDLQAAYNVVDPTDLVVLAGDVCYEEALARDVVDWLHALSQAKATVLLGDPGRQFLPHQRLRKLAAYPLPPSLAKDNYGHQDGVVWTIDALPHNPRRQRSMGREDRRDDRRENLIEGKNIEFTTTSGLDVVSTFEAMGLKEDLLRGIYAYGFEKPSAIQQRAIKPAVQGRDLIAQSQSGTGKTAVFSISILQSLDCSSNETQALVLSPTRELAEQTQKVLLALGDYMNVQCHACIGGKSIGEDIRRLDFGVQVVSGTPGRVFDMIRRRNLRTRNIKMLVIDEADEMLNKGFKEQIYDIYRYLPPSTQVLLISATMPAEVLEMTKKFMNEPVKVLVKRDELTLEGIKQFFVAVEKEEWKFDTLCDLYDTLTITQAVIFCNTKRKVDWLTTKMREANFTVASMHGDMPQKERDAIMQEFRSGGSRVLITTDVWGRGLDVQQVSLVICYDLPSNRELYIHRIGRSGRFGRKGVAINFVKDEDIRILRDIEQFYSTQIDEMPMNVADLI</sequence>
<evidence type="ECO:0000256" key="10">
    <source>
        <dbReference type="PROSITE-ProRule" id="PRU00552"/>
    </source>
</evidence>
<evidence type="ECO:0000256" key="6">
    <source>
        <dbReference type="ARBA" id="ARBA00022840"/>
    </source>
</evidence>
<feature type="short sequence motif" description="Q motif" evidence="10">
    <location>
        <begin position="284"/>
        <end position="312"/>
    </location>
</feature>
<keyword evidence="16" id="KW-1185">Reference proteome</keyword>
<evidence type="ECO:0000256" key="7">
    <source>
        <dbReference type="ARBA" id="ARBA00022884"/>
    </source>
</evidence>
<dbReference type="SUPFAM" id="SSF52540">
    <property type="entry name" value="P-loop containing nucleoside triphosphate hydrolases"/>
    <property type="match status" value="2"/>
</dbReference>
<dbReference type="Gene3D" id="3.40.50.300">
    <property type="entry name" value="P-loop containing nucleotide triphosphate hydrolases"/>
    <property type="match status" value="2"/>
</dbReference>
<evidence type="ECO:0000256" key="3">
    <source>
        <dbReference type="ARBA" id="ARBA00022741"/>
    </source>
</evidence>
<dbReference type="InterPro" id="IPR014001">
    <property type="entry name" value="Helicase_ATP-bd"/>
</dbReference>
<dbReference type="CDD" id="cd18045">
    <property type="entry name" value="DEADc_EIF4AIII_DDX48"/>
    <property type="match status" value="1"/>
</dbReference>
<keyword evidence="5 11" id="KW-0347">Helicase</keyword>
<evidence type="ECO:0000259" key="13">
    <source>
        <dbReference type="PROSITE" id="PS51194"/>
    </source>
</evidence>
<dbReference type="GO" id="GO:0003723">
    <property type="term" value="F:RNA binding"/>
    <property type="evidence" value="ECO:0007669"/>
    <property type="project" value="UniProtKB-KW"/>
</dbReference>
<evidence type="ECO:0000313" key="16">
    <source>
        <dbReference type="Proteomes" id="UP000243579"/>
    </source>
</evidence>
<evidence type="ECO:0000256" key="11">
    <source>
        <dbReference type="RuleBase" id="RU000492"/>
    </source>
</evidence>
<dbReference type="EMBL" id="JNBR01000366">
    <property type="protein sequence ID" value="OQR94325.1"/>
    <property type="molecule type" value="Genomic_DNA"/>
</dbReference>
<feature type="domain" description="Helicase ATP-binding" evidence="12">
    <location>
        <begin position="315"/>
        <end position="485"/>
    </location>
</feature>
<dbReference type="Pfam" id="PF10294">
    <property type="entry name" value="Methyltransf_16"/>
    <property type="match status" value="1"/>
</dbReference>
<dbReference type="CDD" id="cd02440">
    <property type="entry name" value="AdoMet_MTases"/>
    <property type="match status" value="1"/>
</dbReference>
<dbReference type="GO" id="GO:0003743">
    <property type="term" value="F:translation initiation factor activity"/>
    <property type="evidence" value="ECO:0007669"/>
    <property type="project" value="UniProtKB-KW"/>
</dbReference>
<evidence type="ECO:0000313" key="15">
    <source>
        <dbReference type="EMBL" id="OQR94325.1"/>
    </source>
</evidence>
<keyword evidence="6 11" id="KW-0067">ATP-binding</keyword>
<comment type="subcellular location">
    <subcellularLocation>
        <location evidence="1">Nucleus</location>
    </subcellularLocation>
</comment>
<dbReference type="Pfam" id="PF00271">
    <property type="entry name" value="Helicase_C"/>
    <property type="match status" value="1"/>
</dbReference>
<keyword evidence="3 11" id="KW-0547">Nucleotide-binding</keyword>
<dbReference type="InterPro" id="IPR029063">
    <property type="entry name" value="SAM-dependent_MTases_sf"/>
</dbReference>
<dbReference type="Gene3D" id="3.40.50.150">
    <property type="entry name" value="Vaccinia Virus protein VP39"/>
    <property type="match status" value="1"/>
</dbReference>
<comment type="catalytic activity">
    <reaction evidence="9">
        <text>ATP + H2O = ADP + phosphate + H(+)</text>
        <dbReference type="Rhea" id="RHEA:13065"/>
        <dbReference type="ChEBI" id="CHEBI:15377"/>
        <dbReference type="ChEBI" id="CHEBI:15378"/>
        <dbReference type="ChEBI" id="CHEBI:30616"/>
        <dbReference type="ChEBI" id="CHEBI:43474"/>
        <dbReference type="ChEBI" id="CHEBI:456216"/>
        <dbReference type="EC" id="3.6.4.13"/>
    </reaction>
</comment>
<dbReference type="PROSITE" id="PS00039">
    <property type="entry name" value="DEAD_ATP_HELICASE"/>
    <property type="match status" value="1"/>
</dbReference>
<keyword evidence="15" id="KW-0648">Protein biosynthesis</keyword>
<dbReference type="GO" id="GO:0003724">
    <property type="term" value="F:RNA helicase activity"/>
    <property type="evidence" value="ECO:0007669"/>
    <property type="project" value="UniProtKB-EC"/>
</dbReference>
<evidence type="ECO:0000256" key="2">
    <source>
        <dbReference type="ARBA" id="ARBA00012552"/>
    </source>
</evidence>
<accession>A0A1V9Z8I7</accession>
<feature type="domain" description="Helicase C-terminal" evidence="13">
    <location>
        <begin position="496"/>
        <end position="657"/>
    </location>
</feature>
<keyword evidence="7" id="KW-0694">RNA-binding</keyword>
<dbReference type="PANTHER" id="PTHR47958">
    <property type="entry name" value="ATP-DEPENDENT RNA HELICASE DBP3"/>
    <property type="match status" value="1"/>
</dbReference>
<dbReference type="GO" id="GO:0005634">
    <property type="term" value="C:nucleus"/>
    <property type="evidence" value="ECO:0007669"/>
    <property type="project" value="UniProtKB-SubCell"/>
</dbReference>
<reference evidence="15 16" key="1">
    <citation type="journal article" date="2014" name="Genome Biol. Evol.">
        <title>The secreted proteins of Achlya hypogyna and Thraustotheca clavata identify the ancestral oomycete secretome and reveal gene acquisitions by horizontal gene transfer.</title>
        <authorList>
            <person name="Misner I."/>
            <person name="Blouin N."/>
            <person name="Leonard G."/>
            <person name="Richards T.A."/>
            <person name="Lane C.E."/>
        </authorList>
    </citation>
    <scope>NUCLEOTIDE SEQUENCE [LARGE SCALE GENOMIC DNA]</scope>
    <source>
        <strain evidence="15 16">ATCC 48635</strain>
    </source>
</reference>
<dbReference type="GO" id="GO:0016787">
    <property type="term" value="F:hydrolase activity"/>
    <property type="evidence" value="ECO:0007669"/>
    <property type="project" value="UniProtKB-KW"/>
</dbReference>
<evidence type="ECO:0000256" key="5">
    <source>
        <dbReference type="ARBA" id="ARBA00022806"/>
    </source>
</evidence>
<dbReference type="InterPro" id="IPR027417">
    <property type="entry name" value="P-loop_NTPase"/>
</dbReference>
<dbReference type="FunFam" id="3.40.50.300:FF:000498">
    <property type="entry name" value="Eukaryotic initiation factor 4A-III"/>
    <property type="match status" value="1"/>
</dbReference>
<dbReference type="PROSITE" id="PS51192">
    <property type="entry name" value="HELICASE_ATP_BIND_1"/>
    <property type="match status" value="1"/>
</dbReference>
<dbReference type="PROSITE" id="PS51194">
    <property type="entry name" value="HELICASE_CTER"/>
    <property type="match status" value="1"/>
</dbReference>
<dbReference type="SMART" id="SM00490">
    <property type="entry name" value="HELICc"/>
    <property type="match status" value="1"/>
</dbReference>
<dbReference type="SUPFAM" id="SSF53335">
    <property type="entry name" value="S-adenosyl-L-methionine-dependent methyltransferases"/>
    <property type="match status" value="1"/>
</dbReference>
<dbReference type="SMART" id="SM00487">
    <property type="entry name" value="DEXDc"/>
    <property type="match status" value="1"/>
</dbReference>
<name>A0A1V9Z8I7_ACHHY</name>
<dbReference type="EC" id="3.6.4.13" evidence="2"/>